<protein>
    <submittedName>
        <fullName evidence="1">Uncharacterized protein</fullName>
    </submittedName>
</protein>
<accession>A0A3M7Q7S5</accession>
<dbReference type="Proteomes" id="UP000276133">
    <property type="component" value="Unassembled WGS sequence"/>
</dbReference>
<proteinExistence type="predicted"/>
<keyword evidence="2" id="KW-1185">Reference proteome</keyword>
<evidence type="ECO:0000313" key="1">
    <source>
        <dbReference type="EMBL" id="RNA07507.1"/>
    </source>
</evidence>
<organism evidence="1 2">
    <name type="scientific">Brachionus plicatilis</name>
    <name type="common">Marine rotifer</name>
    <name type="synonym">Brachionus muelleri</name>
    <dbReference type="NCBI Taxonomy" id="10195"/>
    <lineage>
        <taxon>Eukaryota</taxon>
        <taxon>Metazoa</taxon>
        <taxon>Spiralia</taxon>
        <taxon>Gnathifera</taxon>
        <taxon>Rotifera</taxon>
        <taxon>Eurotatoria</taxon>
        <taxon>Monogononta</taxon>
        <taxon>Pseudotrocha</taxon>
        <taxon>Ploima</taxon>
        <taxon>Brachionidae</taxon>
        <taxon>Brachionus</taxon>
    </lineage>
</organism>
<evidence type="ECO:0000313" key="2">
    <source>
        <dbReference type="Proteomes" id="UP000276133"/>
    </source>
</evidence>
<comment type="caution">
    <text evidence="1">The sequence shown here is derived from an EMBL/GenBank/DDBJ whole genome shotgun (WGS) entry which is preliminary data.</text>
</comment>
<name>A0A3M7Q7S5_BRAPC</name>
<dbReference type="AlphaFoldDB" id="A0A3M7Q7S5"/>
<gene>
    <name evidence="1" type="ORF">BpHYR1_025883</name>
</gene>
<sequence>MNYRVNIKIIDFNTDNWATNKFKIDIKTKQKRLRKNDSRNWNYNLRNINNRNVINKLICDQEINVEI</sequence>
<dbReference type="EMBL" id="REGN01007015">
    <property type="protein sequence ID" value="RNA07507.1"/>
    <property type="molecule type" value="Genomic_DNA"/>
</dbReference>
<reference evidence="1 2" key="1">
    <citation type="journal article" date="2018" name="Sci. Rep.">
        <title>Genomic signatures of local adaptation to the degree of environmental predictability in rotifers.</title>
        <authorList>
            <person name="Franch-Gras L."/>
            <person name="Hahn C."/>
            <person name="Garcia-Roger E.M."/>
            <person name="Carmona M.J."/>
            <person name="Serra M."/>
            <person name="Gomez A."/>
        </authorList>
    </citation>
    <scope>NUCLEOTIDE SEQUENCE [LARGE SCALE GENOMIC DNA]</scope>
    <source>
        <strain evidence="1">HYR1</strain>
    </source>
</reference>